<dbReference type="SUPFAM" id="SSF160631">
    <property type="entry name" value="SMI1/KNR4-like"/>
    <property type="match status" value="1"/>
</dbReference>
<gene>
    <name evidence="1" type="ORF">LVJ82_09300</name>
</gene>
<dbReference type="Pfam" id="PF14567">
    <property type="entry name" value="SUKH_5"/>
    <property type="match status" value="1"/>
</dbReference>
<evidence type="ECO:0000313" key="2">
    <source>
        <dbReference type="Proteomes" id="UP000832011"/>
    </source>
</evidence>
<evidence type="ECO:0000313" key="1">
    <source>
        <dbReference type="EMBL" id="UOO91133.1"/>
    </source>
</evidence>
<sequence length="158" mass="18081">MLTITALQQWYEDLLASSGDDWRDVPCGEATLAEIERVLGVTLPEDYKQISRFSSYAAVGGIWHYGIELSDDPHTMVNQTLLLRKLIHLPHEYLVLAEPDESLLVLNTQQKPRVRCLDAVQAPDLAVLGADEYDAWDEYADYFLWLLQQEEEWRDDGG</sequence>
<dbReference type="RefSeq" id="WP_058304710.1">
    <property type="nucleotide sequence ID" value="NZ_CABKVG010000004.1"/>
</dbReference>
<dbReference type="EMBL" id="CP091511">
    <property type="protein sequence ID" value="UOO91133.1"/>
    <property type="molecule type" value="Genomic_DNA"/>
</dbReference>
<proteinExistence type="predicted"/>
<protein>
    <submittedName>
        <fullName evidence="1">SMI1/KNR4 family protein</fullName>
    </submittedName>
</protein>
<dbReference type="InterPro" id="IPR037883">
    <property type="entry name" value="Knr4/Smi1-like_sf"/>
</dbReference>
<reference evidence="1 2" key="1">
    <citation type="journal article" date="2022" name="Res Sq">
        <title>Evolution of multicellular longitudinally dividing oral cavity symbionts (Neisseriaceae).</title>
        <authorList>
            <person name="Nyongesa S."/>
            <person name="Weber P."/>
            <person name="Bernet E."/>
            <person name="Pullido F."/>
            <person name="Nieckarz M."/>
            <person name="Delaby M."/>
            <person name="Nieves C."/>
            <person name="Viehboeck T."/>
            <person name="Krause N."/>
            <person name="Rivera-Millot A."/>
            <person name="Nakamura A."/>
            <person name="Vischer N."/>
            <person name="VanNieuwenhze M."/>
            <person name="Brun Y."/>
            <person name="Cava F."/>
            <person name="Bulgheresi S."/>
            <person name="Veyrier F."/>
        </authorList>
    </citation>
    <scope>NUCLEOTIDE SEQUENCE [LARGE SCALE GENOMIC DNA]</scope>
    <source>
        <strain evidence="1 2">SN4</strain>
    </source>
</reference>
<dbReference type="Proteomes" id="UP000832011">
    <property type="component" value="Chromosome"/>
</dbReference>
<keyword evidence="2" id="KW-1185">Reference proteome</keyword>
<name>A0ABY4E5S2_9NEIS</name>
<dbReference type="Gene3D" id="3.40.1580.10">
    <property type="entry name" value="SMI1/KNR4-like"/>
    <property type="match status" value="1"/>
</dbReference>
<organism evidence="1 2">
    <name type="scientific">Vitreoscilla massiliensis</name>
    <dbReference type="NCBI Taxonomy" id="1689272"/>
    <lineage>
        <taxon>Bacteria</taxon>
        <taxon>Pseudomonadati</taxon>
        <taxon>Pseudomonadota</taxon>
        <taxon>Betaproteobacteria</taxon>
        <taxon>Neisseriales</taxon>
        <taxon>Neisseriaceae</taxon>
        <taxon>Vitreoscilla</taxon>
    </lineage>
</organism>
<accession>A0ABY4E5S2</accession>